<dbReference type="SMART" id="SM00267">
    <property type="entry name" value="GGDEF"/>
    <property type="match status" value="1"/>
</dbReference>
<dbReference type="FunFam" id="3.30.70.270:FF:000001">
    <property type="entry name" value="Diguanylate cyclase domain protein"/>
    <property type="match status" value="1"/>
</dbReference>
<dbReference type="RefSeq" id="WP_096669726.1">
    <property type="nucleotide sequence ID" value="NZ_AP018316.1"/>
</dbReference>
<dbReference type="GO" id="GO:0052621">
    <property type="term" value="F:diguanylate cyclase activity"/>
    <property type="evidence" value="ECO:0007669"/>
    <property type="project" value="TreeGrafter"/>
</dbReference>
<dbReference type="InterPro" id="IPR001789">
    <property type="entry name" value="Sig_transdc_resp-reg_receiver"/>
</dbReference>
<feature type="domain" description="GGDEF" evidence="4">
    <location>
        <begin position="291"/>
        <end position="424"/>
    </location>
</feature>
<dbReference type="PANTHER" id="PTHR45138">
    <property type="entry name" value="REGULATORY COMPONENTS OF SENSORY TRANSDUCTION SYSTEM"/>
    <property type="match status" value="1"/>
</dbReference>
<dbReference type="KEGG" id="dcm:NIES806_38340"/>
<dbReference type="InterPro" id="IPR035965">
    <property type="entry name" value="PAS-like_dom_sf"/>
</dbReference>
<dbReference type="Pfam" id="PF00990">
    <property type="entry name" value="GGDEF"/>
    <property type="match status" value="1"/>
</dbReference>
<dbReference type="PROSITE" id="PS50887">
    <property type="entry name" value="GGDEF"/>
    <property type="match status" value="1"/>
</dbReference>
<dbReference type="InterPro" id="IPR029787">
    <property type="entry name" value="Nucleotide_cyclase"/>
</dbReference>
<keyword evidence="1" id="KW-0597">Phosphoprotein</keyword>
<dbReference type="OrthoDB" id="9115at2"/>
<dbReference type="InterPro" id="IPR050469">
    <property type="entry name" value="Diguanylate_Cyclase"/>
</dbReference>
<dbReference type="SUPFAM" id="SSF55785">
    <property type="entry name" value="PYP-like sensor domain (PAS domain)"/>
    <property type="match status" value="1"/>
</dbReference>
<dbReference type="PROSITE" id="PS50110">
    <property type="entry name" value="RESPONSE_REGULATORY"/>
    <property type="match status" value="1"/>
</dbReference>
<dbReference type="AlphaFoldDB" id="A0A1Z4V830"/>
<dbReference type="InterPro" id="IPR000014">
    <property type="entry name" value="PAS"/>
</dbReference>
<accession>A0A1Z4V830</accession>
<dbReference type="PANTHER" id="PTHR45138:SF9">
    <property type="entry name" value="DIGUANYLATE CYCLASE DGCM-RELATED"/>
    <property type="match status" value="1"/>
</dbReference>
<feature type="modified residue" description="4-aspartylphosphate" evidence="1">
    <location>
        <position position="61"/>
    </location>
</feature>
<feature type="domain" description="PAS" evidence="3">
    <location>
        <begin position="140"/>
        <end position="187"/>
    </location>
</feature>
<evidence type="ECO:0000259" key="4">
    <source>
        <dbReference type="PROSITE" id="PS50887"/>
    </source>
</evidence>
<dbReference type="GO" id="GO:0000160">
    <property type="term" value="P:phosphorelay signal transduction system"/>
    <property type="evidence" value="ECO:0007669"/>
    <property type="project" value="InterPro"/>
</dbReference>
<protein>
    <submittedName>
        <fullName evidence="5">Two-component response regulator</fullName>
    </submittedName>
</protein>
<dbReference type="GO" id="GO:0043709">
    <property type="term" value="P:cell adhesion involved in single-species biofilm formation"/>
    <property type="evidence" value="ECO:0007669"/>
    <property type="project" value="TreeGrafter"/>
</dbReference>
<keyword evidence="6" id="KW-1185">Reference proteome</keyword>
<dbReference type="Gene3D" id="3.30.70.270">
    <property type="match status" value="1"/>
</dbReference>
<dbReference type="CDD" id="cd00130">
    <property type="entry name" value="PAS"/>
    <property type="match status" value="1"/>
</dbReference>
<dbReference type="Pfam" id="PF13188">
    <property type="entry name" value="PAS_8"/>
    <property type="match status" value="1"/>
</dbReference>
<dbReference type="EMBL" id="AP018316">
    <property type="protein sequence ID" value="BAZ87604.1"/>
    <property type="molecule type" value="Genomic_DNA"/>
</dbReference>
<proteinExistence type="predicted"/>
<dbReference type="CDD" id="cd19920">
    <property type="entry name" value="REC_PA4781-like"/>
    <property type="match status" value="1"/>
</dbReference>
<dbReference type="InterPro" id="IPR043128">
    <property type="entry name" value="Rev_trsase/Diguanyl_cyclase"/>
</dbReference>
<dbReference type="Gene3D" id="3.30.450.20">
    <property type="entry name" value="PAS domain"/>
    <property type="match status" value="1"/>
</dbReference>
<dbReference type="InterPro" id="IPR011006">
    <property type="entry name" value="CheY-like_superfamily"/>
</dbReference>
<name>A0A1Z4V830_9CYAN</name>
<dbReference type="InterPro" id="IPR000160">
    <property type="entry name" value="GGDEF_dom"/>
</dbReference>
<dbReference type="GO" id="GO:0005886">
    <property type="term" value="C:plasma membrane"/>
    <property type="evidence" value="ECO:0007669"/>
    <property type="project" value="TreeGrafter"/>
</dbReference>
<dbReference type="Pfam" id="PF00072">
    <property type="entry name" value="Response_reg"/>
    <property type="match status" value="1"/>
</dbReference>
<evidence type="ECO:0000256" key="1">
    <source>
        <dbReference type="PROSITE-ProRule" id="PRU00169"/>
    </source>
</evidence>
<dbReference type="PROSITE" id="PS50112">
    <property type="entry name" value="PAS"/>
    <property type="match status" value="1"/>
</dbReference>
<dbReference type="Proteomes" id="UP000218702">
    <property type="component" value="Chromosome"/>
</dbReference>
<dbReference type="GO" id="GO:1902201">
    <property type="term" value="P:negative regulation of bacterial-type flagellum-dependent cell motility"/>
    <property type="evidence" value="ECO:0007669"/>
    <property type="project" value="TreeGrafter"/>
</dbReference>
<sequence length="424" mass="47853">MEKIAFNPQDCTILIVDDLIQNIQVLGRTLETQGYSITYALSGKEALQRLQAIQPDLILLDLLMPEMSGLEVCEQIKKNPNYHHIPILFLTASHEEEHLIEAFEKGAADYVTKPFRSTELLARVQTHIQLKRQTRQLQQSENKLNTIVTHIKDGILIVDEAGVVKFANPAAAQMFDRSLSNLINHELGLPIVVGKVAELDIIRSRGIIGRAEITVGKTEWLDQKVSIVSMRDVSERNQIENKLRIALNKQKLLSQKLKKLANTDVLTGIANRRNILAILKKEFQRTQCYKEPFSLLVIDIDHLKFVNDSYGYPIGDQVLKEISQLLVKWLRNEDTVGRLGGEEFMIILPATTLQKAMEIAEHLCEQIRNLEIDTTFQPMKITISIGVTAYQSDDKTDTVILKRADDALCQAKESGRDRAIAISG</sequence>
<dbReference type="CDD" id="cd01949">
    <property type="entry name" value="GGDEF"/>
    <property type="match status" value="1"/>
</dbReference>
<dbReference type="SUPFAM" id="SSF52172">
    <property type="entry name" value="CheY-like"/>
    <property type="match status" value="1"/>
</dbReference>
<dbReference type="SMART" id="SM00091">
    <property type="entry name" value="PAS"/>
    <property type="match status" value="1"/>
</dbReference>
<evidence type="ECO:0000259" key="2">
    <source>
        <dbReference type="PROSITE" id="PS50110"/>
    </source>
</evidence>
<gene>
    <name evidence="5" type="ORF">NIES806_38340</name>
</gene>
<organism evidence="5 6">
    <name type="scientific">Dolichospermum compactum NIES-806</name>
    <dbReference type="NCBI Taxonomy" id="1973481"/>
    <lineage>
        <taxon>Bacteria</taxon>
        <taxon>Bacillati</taxon>
        <taxon>Cyanobacteriota</taxon>
        <taxon>Cyanophyceae</taxon>
        <taxon>Nostocales</taxon>
        <taxon>Aphanizomenonaceae</taxon>
        <taxon>Dolichospermum</taxon>
        <taxon>Dolichospermum compactum</taxon>
    </lineage>
</organism>
<dbReference type="Gene3D" id="3.40.50.2300">
    <property type="match status" value="1"/>
</dbReference>
<reference evidence="5 6" key="1">
    <citation type="submission" date="2017-06" db="EMBL/GenBank/DDBJ databases">
        <title>Genome sequencing of cyanobaciteial culture collection at National Institute for Environmental Studies (NIES).</title>
        <authorList>
            <person name="Hirose Y."/>
            <person name="Shimura Y."/>
            <person name="Fujisawa T."/>
            <person name="Nakamura Y."/>
            <person name="Kawachi M."/>
        </authorList>
    </citation>
    <scope>NUCLEOTIDE SEQUENCE [LARGE SCALE GENOMIC DNA]</scope>
    <source>
        <strain evidence="5 6">NIES-806</strain>
    </source>
</reference>
<evidence type="ECO:0000313" key="6">
    <source>
        <dbReference type="Proteomes" id="UP000218702"/>
    </source>
</evidence>
<evidence type="ECO:0000259" key="3">
    <source>
        <dbReference type="PROSITE" id="PS50112"/>
    </source>
</evidence>
<dbReference type="SMART" id="SM00448">
    <property type="entry name" value="REC"/>
    <property type="match status" value="1"/>
</dbReference>
<dbReference type="NCBIfam" id="TIGR00254">
    <property type="entry name" value="GGDEF"/>
    <property type="match status" value="1"/>
</dbReference>
<evidence type="ECO:0000313" key="5">
    <source>
        <dbReference type="EMBL" id="BAZ87604.1"/>
    </source>
</evidence>
<feature type="domain" description="Response regulatory" evidence="2">
    <location>
        <begin position="12"/>
        <end position="128"/>
    </location>
</feature>
<dbReference type="SUPFAM" id="SSF55073">
    <property type="entry name" value="Nucleotide cyclase"/>
    <property type="match status" value="1"/>
</dbReference>